<feature type="domain" description="HTH luxR-type" evidence="4">
    <location>
        <begin position="262"/>
        <end position="328"/>
    </location>
</feature>
<dbReference type="PANTHER" id="PTHR44688">
    <property type="entry name" value="DNA-BINDING TRANSCRIPTIONAL ACTIVATOR DEVR_DOSR"/>
    <property type="match status" value="1"/>
</dbReference>
<evidence type="ECO:0000256" key="2">
    <source>
        <dbReference type="ARBA" id="ARBA00023125"/>
    </source>
</evidence>
<dbReference type="PRINTS" id="PR00038">
    <property type="entry name" value="HTHLUXR"/>
</dbReference>
<reference evidence="5 6" key="1">
    <citation type="submission" date="2019-03" db="EMBL/GenBank/DDBJ databases">
        <title>Bradyrhizobium diversity isolated from nodules of Chamaecrista fasciculata.</title>
        <authorList>
            <person name="Klepa M.S."/>
            <person name="Urquiaga M.O."/>
            <person name="Hungria M."/>
            <person name="Delamuta J.R."/>
        </authorList>
    </citation>
    <scope>NUCLEOTIDE SEQUENCE [LARGE SCALE GENOMIC DNA]</scope>
    <source>
        <strain evidence="5 6">CNPSo 3448</strain>
    </source>
</reference>
<dbReference type="Pfam" id="PF00196">
    <property type="entry name" value="GerE"/>
    <property type="match status" value="1"/>
</dbReference>
<sequence length="345" mass="38789">MKSATIDHMMSATVRLDTPAAALNDQIVDQATQVTRLLREFVKSEAIALVAMDPISRTHRTLAADGYTDRTMSYVLDGFPNSCPAYAIAREKDTHSMRWRDFKRNWNLYLPDTFTAQEYLIPDGFKEGSTMCLRVADGRYIGAIHMSWSKEAHAKDEHREMTERFRPILLNICDQLRTPQLLADELAPGSYALAVSPNGFAFHLPNRSPGPHLGEHGELRRVVLEKAKSLKPQRFIWPDDAGRCHQVTITPCRGNILLITEECIRWPYNLSLREIQILHLVTSGASNPNIAEQLFVSPRTVSTHIEHILAKMGCDSRTRLAALAVSEGLLLAESPSRRSRKLAGH</sequence>
<keyword evidence="1" id="KW-0805">Transcription regulation</keyword>
<dbReference type="GO" id="GO:0003677">
    <property type="term" value="F:DNA binding"/>
    <property type="evidence" value="ECO:0007669"/>
    <property type="project" value="UniProtKB-KW"/>
</dbReference>
<evidence type="ECO:0000313" key="6">
    <source>
        <dbReference type="Proteomes" id="UP000297966"/>
    </source>
</evidence>
<dbReference type="InterPro" id="IPR016032">
    <property type="entry name" value="Sig_transdc_resp-reg_C-effctor"/>
</dbReference>
<organism evidence="5 6">
    <name type="scientific">Bradyrhizobium niftali</name>
    <dbReference type="NCBI Taxonomy" id="2560055"/>
    <lineage>
        <taxon>Bacteria</taxon>
        <taxon>Pseudomonadati</taxon>
        <taxon>Pseudomonadota</taxon>
        <taxon>Alphaproteobacteria</taxon>
        <taxon>Hyphomicrobiales</taxon>
        <taxon>Nitrobacteraceae</taxon>
        <taxon>Bradyrhizobium</taxon>
    </lineage>
</organism>
<dbReference type="SMART" id="SM00421">
    <property type="entry name" value="HTH_LUXR"/>
    <property type="match status" value="1"/>
</dbReference>
<dbReference type="InterPro" id="IPR036388">
    <property type="entry name" value="WH-like_DNA-bd_sf"/>
</dbReference>
<name>A0A4Y9M2R2_9BRAD</name>
<gene>
    <name evidence="5" type="ORF">E4K65_10520</name>
</gene>
<keyword evidence="2" id="KW-0238">DNA-binding</keyword>
<dbReference type="PROSITE" id="PS50043">
    <property type="entry name" value="HTH_LUXR_2"/>
    <property type="match status" value="1"/>
</dbReference>
<dbReference type="Proteomes" id="UP000297966">
    <property type="component" value="Unassembled WGS sequence"/>
</dbReference>
<dbReference type="OrthoDB" id="8190809at2"/>
<proteinExistence type="predicted"/>
<dbReference type="SUPFAM" id="SSF46894">
    <property type="entry name" value="C-terminal effector domain of the bipartite response regulators"/>
    <property type="match status" value="1"/>
</dbReference>
<comment type="caution">
    <text evidence="5">The sequence shown here is derived from an EMBL/GenBank/DDBJ whole genome shotgun (WGS) entry which is preliminary data.</text>
</comment>
<dbReference type="Gene3D" id="1.10.10.10">
    <property type="entry name" value="Winged helix-like DNA-binding domain superfamily/Winged helix DNA-binding domain"/>
    <property type="match status" value="1"/>
</dbReference>
<protein>
    <submittedName>
        <fullName evidence="5">Response regulator transcription factor</fullName>
    </submittedName>
</protein>
<dbReference type="PROSITE" id="PS00622">
    <property type="entry name" value="HTH_LUXR_1"/>
    <property type="match status" value="1"/>
</dbReference>
<keyword evidence="3" id="KW-0804">Transcription</keyword>
<dbReference type="PANTHER" id="PTHR44688:SF16">
    <property type="entry name" value="DNA-BINDING TRANSCRIPTIONAL ACTIVATOR DEVR_DOSR"/>
    <property type="match status" value="1"/>
</dbReference>
<keyword evidence="6" id="KW-1185">Reference proteome</keyword>
<dbReference type="AlphaFoldDB" id="A0A4Y9M2R2"/>
<evidence type="ECO:0000259" key="4">
    <source>
        <dbReference type="PROSITE" id="PS50043"/>
    </source>
</evidence>
<dbReference type="RefSeq" id="WP_135174082.1">
    <property type="nucleotide sequence ID" value="NZ_SPQT01000003.1"/>
</dbReference>
<evidence type="ECO:0000313" key="5">
    <source>
        <dbReference type="EMBL" id="TFV49323.1"/>
    </source>
</evidence>
<dbReference type="CDD" id="cd06170">
    <property type="entry name" value="LuxR_C_like"/>
    <property type="match status" value="1"/>
</dbReference>
<evidence type="ECO:0000256" key="3">
    <source>
        <dbReference type="ARBA" id="ARBA00023163"/>
    </source>
</evidence>
<dbReference type="EMBL" id="SPQT01000003">
    <property type="protein sequence ID" value="TFV49323.1"/>
    <property type="molecule type" value="Genomic_DNA"/>
</dbReference>
<evidence type="ECO:0000256" key="1">
    <source>
        <dbReference type="ARBA" id="ARBA00023015"/>
    </source>
</evidence>
<accession>A0A4Y9M2R2</accession>
<dbReference type="GO" id="GO:0006355">
    <property type="term" value="P:regulation of DNA-templated transcription"/>
    <property type="evidence" value="ECO:0007669"/>
    <property type="project" value="InterPro"/>
</dbReference>
<dbReference type="InterPro" id="IPR000792">
    <property type="entry name" value="Tscrpt_reg_LuxR_C"/>
</dbReference>